<dbReference type="Gene3D" id="2.30.30.490">
    <property type="match status" value="1"/>
</dbReference>
<feature type="domain" description="Chromo" evidence="11">
    <location>
        <begin position="657"/>
        <end position="710"/>
    </location>
</feature>
<proteinExistence type="inferred from homology"/>
<evidence type="ECO:0000256" key="4">
    <source>
        <dbReference type="ARBA" id="ARBA00022679"/>
    </source>
</evidence>
<dbReference type="SUPFAM" id="SSF54160">
    <property type="entry name" value="Chromo domain-like"/>
    <property type="match status" value="1"/>
</dbReference>
<dbReference type="FunFam" id="3.90.120.10:FF:000003">
    <property type="entry name" value="DNA (cytosine-5)-methyltransferase 1"/>
    <property type="match status" value="1"/>
</dbReference>
<keyword evidence="3 9" id="KW-0489">Methyltransferase</keyword>
<dbReference type="EC" id="2.1.1.37" evidence="2"/>
<reference evidence="13" key="1">
    <citation type="journal article" date="2013" name="Nat. Commun.">
        <title>Whole-genome sequencing of Oryza brachyantha reveals mechanisms underlying Oryza genome evolution.</title>
        <authorList>
            <person name="Chen J."/>
            <person name="Huang Q."/>
            <person name="Gao D."/>
            <person name="Wang J."/>
            <person name="Lang Y."/>
            <person name="Liu T."/>
            <person name="Li B."/>
            <person name="Bai Z."/>
            <person name="Luis Goicoechea J."/>
            <person name="Liang C."/>
            <person name="Chen C."/>
            <person name="Zhang W."/>
            <person name="Sun S."/>
            <person name="Liao Y."/>
            <person name="Zhang X."/>
            <person name="Yang L."/>
            <person name="Song C."/>
            <person name="Wang M."/>
            <person name="Shi J."/>
            <person name="Liu G."/>
            <person name="Liu J."/>
            <person name="Zhou H."/>
            <person name="Zhou W."/>
            <person name="Yu Q."/>
            <person name="An N."/>
            <person name="Chen Y."/>
            <person name="Cai Q."/>
            <person name="Wang B."/>
            <person name="Liu B."/>
            <person name="Min J."/>
            <person name="Huang Y."/>
            <person name="Wu H."/>
            <person name="Li Z."/>
            <person name="Zhang Y."/>
            <person name="Yin Y."/>
            <person name="Song W."/>
            <person name="Jiang J."/>
            <person name="Jackson S.A."/>
            <person name="Wing R.A."/>
            <person name="Wang J."/>
            <person name="Chen M."/>
        </authorList>
    </citation>
    <scope>NUCLEOTIDE SEQUENCE [LARGE SCALE GENOMIC DNA]</scope>
    <source>
        <strain evidence="13">cv. IRGC 101232</strain>
    </source>
</reference>
<keyword evidence="14" id="KW-1185">Reference proteome</keyword>
<evidence type="ECO:0000256" key="6">
    <source>
        <dbReference type="ARBA" id="ARBA00023125"/>
    </source>
</evidence>
<keyword evidence="4 9" id="KW-0808">Transferase</keyword>
<dbReference type="Gramene" id="OB05G16940.1">
    <property type="protein sequence ID" value="OB05G16940.1"/>
    <property type="gene ID" value="OB05G16940"/>
</dbReference>
<dbReference type="InterPro" id="IPR050390">
    <property type="entry name" value="C5-Methyltransferase"/>
</dbReference>
<dbReference type="GO" id="GO:0003886">
    <property type="term" value="F:DNA (cytosine-5-)-methyltransferase activity"/>
    <property type="evidence" value="ECO:0007669"/>
    <property type="project" value="UniProtKB-EC"/>
</dbReference>
<protein>
    <recommendedName>
        <fullName evidence="2">DNA (cytosine-5-)-methyltransferase</fullName>
        <ecNumber evidence="2">2.1.1.37</ecNumber>
    </recommendedName>
</protein>
<dbReference type="SUPFAM" id="SSF53335">
    <property type="entry name" value="S-adenosyl-L-methionine-dependent methyltransferases"/>
    <property type="match status" value="1"/>
</dbReference>
<dbReference type="OMA" id="DEIACES"/>
<keyword evidence="7" id="KW-0539">Nucleus</keyword>
<name>J3M520_ORYBR</name>
<dbReference type="PROSITE" id="PS00598">
    <property type="entry name" value="CHROMO_1"/>
    <property type="match status" value="1"/>
</dbReference>
<dbReference type="FunFam" id="3.40.50.150:FF:000143">
    <property type="entry name" value="DNA (cytosine-5)-methyltransferase 1"/>
    <property type="match status" value="1"/>
</dbReference>
<feature type="compositionally biased region" description="Basic residues" evidence="10">
    <location>
        <begin position="101"/>
        <end position="110"/>
    </location>
</feature>
<dbReference type="PROSITE" id="PS51038">
    <property type="entry name" value="BAH"/>
    <property type="match status" value="1"/>
</dbReference>
<dbReference type="eggNOG" id="ENOG502QT36">
    <property type="taxonomic scope" value="Eukaryota"/>
</dbReference>
<dbReference type="Proteomes" id="UP000006038">
    <property type="component" value="Chromosome 5"/>
</dbReference>
<dbReference type="SMART" id="SM00298">
    <property type="entry name" value="CHROMO"/>
    <property type="match status" value="1"/>
</dbReference>
<dbReference type="PRINTS" id="PR00105">
    <property type="entry name" value="C5METTRFRASE"/>
</dbReference>
<dbReference type="PANTHER" id="PTHR10629:SF34">
    <property type="entry name" value="DNA (CYTOSINE-5)-METHYLTRANSFERASE CMT2"/>
    <property type="match status" value="1"/>
</dbReference>
<dbReference type="Pfam" id="PF00385">
    <property type="entry name" value="Chromo"/>
    <property type="match status" value="1"/>
</dbReference>
<evidence type="ECO:0000256" key="9">
    <source>
        <dbReference type="PROSITE-ProRule" id="PRU01016"/>
    </source>
</evidence>
<dbReference type="PROSITE" id="PS50013">
    <property type="entry name" value="CHROMO_2"/>
    <property type="match status" value="1"/>
</dbReference>
<dbReference type="InterPro" id="IPR023780">
    <property type="entry name" value="Chromo_domain"/>
</dbReference>
<evidence type="ECO:0000313" key="14">
    <source>
        <dbReference type="Proteomes" id="UP000006038"/>
    </source>
</evidence>
<evidence type="ECO:0000256" key="1">
    <source>
        <dbReference type="ARBA" id="ARBA00004123"/>
    </source>
</evidence>
<sequence>MLECTLNSVPSPPLPAPDDFGLEAAGPIKDLEVAWGTMVVADLGENAAGNCVNDAIGTDGTALRRSGRIAKIKSSPSSTPLSQNGGSSRASKRRFADSRKSRSSAGRKHPVFTGPVPVNAVDLINGVELQEPREIVNVQIESSFYGNNHKEGGLHNQVVLALPAVNDSLSKGKGASVVPPRKTRLASKVLVNSDRVSAIPPIVNGGPPVPQKSDAYVPPRKHKLAVEDCSPNLDEVDGGIASCNSRLISAEPRVVSEMPPGRGRRLSQPPKKKARILSVKYLEKLKRAEKNNGSMFKSPRVTVMPELSTKHELILDKRLADSGTMEMDDGSCFFVGEAVPDYEARQKWPHRYEINDQIMKKFSDLKDKRTSSQTFVNAGKAVLDVKCHYLQAKVSTCTFCIGDCAFIKGPEGKPNYIGRLLEFFETKAGEYYVRVQWFFRAEDTVMKEQAQSHAPRRLFYSDLTDDNLLDCVVSKVTIVQVPPTINGKSKSVPSFHYYYDMKYSIDYSTFSTIQMGDTNDVAQSGYTSRTTDKMKIDVIKKHKFPELEKMELSLLDLYCGCGGMSTGLCLGARGGGVNLSARWAIDDDEIACESFRHNHPETRVRNETVDDFLELLKEWEKLCKTYVKHSNAKARVDSTIETNDETPDCSTVPPDEFEVWKIVDICFGDPNKVRKHGLYFKVRWKGYGPHDDTWEPVEGLRNCKEAIRDFVIEGNKQKILPLRGDVDVVCGGPPCQGISGYNRKREFEAPFKCEKNKQIIIFMDVVQFLKPKYVYMENVLDILKFADATLARYALSRLVAMSYQARLGIMAAACYGLPQFRMRVFLLGCHPKEKLPPFPLPTHEAIVKNGCPLAFEQNLVGWPGNTPMQLEKPIVLEDILSDLPEVANEESRDEMLYIKGPQTEFQRYIRSFNVEVPGPKAHVTKDFLSSKLYDHRPLVLDNDNYQRVLQIPKKKGANFRDLPGVVVGPDNVARLDPTKERIFLPSGRPLVLDCILGYENGKSLRPFGRVWWDEVVGTVLTVPNARMQALIHPAQDRLLTIRESARLQGFPDKYRFCGTVKDRYRQIGNAVAIPVGRALGYTLAMAYLKKTGDDPLMVLPPNFAFSHDITGFP</sequence>
<dbReference type="Gene3D" id="3.40.50.150">
    <property type="entry name" value="Vaccinia Virus protein VP39"/>
    <property type="match status" value="1"/>
</dbReference>
<keyword evidence="6" id="KW-0238">DNA-binding</keyword>
<dbReference type="HOGENOM" id="CLU_004921_2_0_1"/>
<dbReference type="GO" id="GO:0032259">
    <property type="term" value="P:methylation"/>
    <property type="evidence" value="ECO:0007669"/>
    <property type="project" value="UniProtKB-KW"/>
</dbReference>
<dbReference type="GO" id="GO:0044027">
    <property type="term" value="P:negative regulation of gene expression via chromosomal CpG island methylation"/>
    <property type="evidence" value="ECO:0007669"/>
    <property type="project" value="TreeGrafter"/>
</dbReference>
<keyword evidence="5 9" id="KW-0949">S-adenosyl-L-methionine</keyword>
<evidence type="ECO:0000256" key="7">
    <source>
        <dbReference type="ARBA" id="ARBA00023242"/>
    </source>
</evidence>
<organism evidence="13">
    <name type="scientific">Oryza brachyantha</name>
    <name type="common">malo sina</name>
    <dbReference type="NCBI Taxonomy" id="4533"/>
    <lineage>
        <taxon>Eukaryota</taxon>
        <taxon>Viridiplantae</taxon>
        <taxon>Streptophyta</taxon>
        <taxon>Embryophyta</taxon>
        <taxon>Tracheophyta</taxon>
        <taxon>Spermatophyta</taxon>
        <taxon>Magnoliopsida</taxon>
        <taxon>Liliopsida</taxon>
        <taxon>Poales</taxon>
        <taxon>Poaceae</taxon>
        <taxon>BOP clade</taxon>
        <taxon>Oryzoideae</taxon>
        <taxon>Oryzeae</taxon>
        <taxon>Oryzinae</taxon>
        <taxon>Oryza</taxon>
    </lineage>
</organism>
<dbReference type="GO" id="GO:0003682">
    <property type="term" value="F:chromatin binding"/>
    <property type="evidence" value="ECO:0007669"/>
    <property type="project" value="InterPro"/>
</dbReference>
<dbReference type="GO" id="GO:0003677">
    <property type="term" value="F:DNA binding"/>
    <property type="evidence" value="ECO:0007669"/>
    <property type="project" value="UniProtKB-KW"/>
</dbReference>
<dbReference type="InterPro" id="IPR043151">
    <property type="entry name" value="BAH_sf"/>
</dbReference>
<evidence type="ECO:0000256" key="10">
    <source>
        <dbReference type="SAM" id="MobiDB-lite"/>
    </source>
</evidence>
<evidence type="ECO:0000256" key="5">
    <source>
        <dbReference type="ARBA" id="ARBA00022691"/>
    </source>
</evidence>
<evidence type="ECO:0000256" key="3">
    <source>
        <dbReference type="ARBA" id="ARBA00022603"/>
    </source>
</evidence>
<dbReference type="PANTHER" id="PTHR10629">
    <property type="entry name" value="CYTOSINE-SPECIFIC METHYLTRANSFERASE"/>
    <property type="match status" value="1"/>
</dbReference>
<feature type="region of interest" description="Disordered" evidence="10">
    <location>
        <begin position="71"/>
        <end position="112"/>
    </location>
</feature>
<dbReference type="STRING" id="4533.J3M520"/>
<dbReference type="InterPro" id="IPR029063">
    <property type="entry name" value="SAM-dependent_MTases_sf"/>
</dbReference>
<dbReference type="Pfam" id="PF01426">
    <property type="entry name" value="BAH"/>
    <property type="match status" value="1"/>
</dbReference>
<evidence type="ECO:0000256" key="8">
    <source>
        <dbReference type="ARBA" id="ARBA00047422"/>
    </source>
</evidence>
<evidence type="ECO:0000259" key="12">
    <source>
        <dbReference type="PROSITE" id="PS51038"/>
    </source>
</evidence>
<comment type="catalytic activity">
    <reaction evidence="8">
        <text>a 2'-deoxycytidine in DNA + S-adenosyl-L-methionine = a 5-methyl-2'-deoxycytidine in DNA + S-adenosyl-L-homocysteine + H(+)</text>
        <dbReference type="Rhea" id="RHEA:13681"/>
        <dbReference type="Rhea" id="RHEA-COMP:11369"/>
        <dbReference type="Rhea" id="RHEA-COMP:11370"/>
        <dbReference type="ChEBI" id="CHEBI:15378"/>
        <dbReference type="ChEBI" id="CHEBI:57856"/>
        <dbReference type="ChEBI" id="CHEBI:59789"/>
        <dbReference type="ChEBI" id="CHEBI:85452"/>
        <dbReference type="ChEBI" id="CHEBI:85454"/>
        <dbReference type="EC" id="2.1.1.37"/>
    </reaction>
</comment>
<dbReference type="InterPro" id="IPR031303">
    <property type="entry name" value="C5_meth_CS"/>
</dbReference>
<dbReference type="InterPro" id="IPR023779">
    <property type="entry name" value="Chromodomain_CS"/>
</dbReference>
<dbReference type="Gene3D" id="3.90.120.10">
    <property type="entry name" value="DNA Methylase, subunit A, domain 2"/>
    <property type="match status" value="1"/>
</dbReference>
<dbReference type="Pfam" id="PF00145">
    <property type="entry name" value="DNA_methylase"/>
    <property type="match status" value="1"/>
</dbReference>
<reference evidence="13" key="2">
    <citation type="submission" date="2013-04" db="UniProtKB">
        <authorList>
            <consortium name="EnsemblPlants"/>
        </authorList>
    </citation>
    <scope>IDENTIFICATION</scope>
</reference>
<comment type="similarity">
    <text evidence="9">Belongs to the class I-like SAM-binding methyltransferase superfamily. C5-methyltransferase family.</text>
</comment>
<accession>J3M520</accession>
<dbReference type="InterPro" id="IPR016197">
    <property type="entry name" value="Chromo-like_dom_sf"/>
</dbReference>
<dbReference type="PROSITE" id="PS00094">
    <property type="entry name" value="C5_MTASE_1"/>
    <property type="match status" value="1"/>
</dbReference>
<dbReference type="AlphaFoldDB" id="J3M520"/>
<dbReference type="EnsemblPlants" id="OB05G16940.1">
    <property type="protein sequence ID" value="OB05G16940.1"/>
    <property type="gene ID" value="OB05G16940"/>
</dbReference>
<dbReference type="InterPro" id="IPR001025">
    <property type="entry name" value="BAH_dom"/>
</dbReference>
<dbReference type="InterPro" id="IPR001525">
    <property type="entry name" value="C5_MeTfrase"/>
</dbReference>
<evidence type="ECO:0000313" key="13">
    <source>
        <dbReference type="EnsemblPlants" id="OB05G16940.1"/>
    </source>
</evidence>
<dbReference type="SMART" id="SM00439">
    <property type="entry name" value="BAH"/>
    <property type="match status" value="1"/>
</dbReference>
<dbReference type="GO" id="GO:0005634">
    <property type="term" value="C:nucleus"/>
    <property type="evidence" value="ECO:0007669"/>
    <property type="project" value="UniProtKB-SubCell"/>
</dbReference>
<feature type="active site" evidence="9">
    <location>
        <position position="735"/>
    </location>
</feature>
<evidence type="ECO:0000256" key="2">
    <source>
        <dbReference type="ARBA" id="ARBA00011975"/>
    </source>
</evidence>
<dbReference type="FunFam" id="2.30.30.490:FF:000011">
    <property type="entry name" value="DNA (cytosine-5)-methyltransferase 1"/>
    <property type="match status" value="1"/>
</dbReference>
<evidence type="ECO:0000259" key="11">
    <source>
        <dbReference type="PROSITE" id="PS50013"/>
    </source>
</evidence>
<feature type="domain" description="BAH" evidence="12">
    <location>
        <begin position="397"/>
        <end position="514"/>
    </location>
</feature>
<comment type="subcellular location">
    <subcellularLocation>
        <location evidence="1">Nucleus</location>
    </subcellularLocation>
</comment>
<dbReference type="InterPro" id="IPR018117">
    <property type="entry name" value="C5_DNA_meth_AS"/>
</dbReference>
<dbReference type="InterPro" id="IPR000953">
    <property type="entry name" value="Chromo/chromo_shadow_dom"/>
</dbReference>
<gene>
    <name evidence="13" type="primary">LOC102705535</name>
</gene>
<feature type="compositionally biased region" description="Polar residues" evidence="10">
    <location>
        <begin position="74"/>
        <end position="89"/>
    </location>
</feature>
<dbReference type="CDD" id="cd18635">
    <property type="entry name" value="CD_CMT3_like"/>
    <property type="match status" value="1"/>
</dbReference>
<dbReference type="PROSITE" id="PS00095">
    <property type="entry name" value="C5_MTASE_2"/>
    <property type="match status" value="1"/>
</dbReference>
<dbReference type="PROSITE" id="PS51679">
    <property type="entry name" value="SAM_MT_C5"/>
    <property type="match status" value="1"/>
</dbReference>